<keyword evidence="3" id="KW-1185">Reference proteome</keyword>
<gene>
    <name evidence="2" type="ORF">PAPOLLO_LOCUS28166</name>
</gene>
<feature type="compositionally biased region" description="Acidic residues" evidence="1">
    <location>
        <begin position="72"/>
        <end position="82"/>
    </location>
</feature>
<feature type="region of interest" description="Disordered" evidence="1">
    <location>
        <begin position="165"/>
        <end position="191"/>
    </location>
</feature>
<organism evidence="2 3">
    <name type="scientific">Parnassius apollo</name>
    <name type="common">Apollo butterfly</name>
    <name type="synonym">Papilio apollo</name>
    <dbReference type="NCBI Taxonomy" id="110799"/>
    <lineage>
        <taxon>Eukaryota</taxon>
        <taxon>Metazoa</taxon>
        <taxon>Ecdysozoa</taxon>
        <taxon>Arthropoda</taxon>
        <taxon>Hexapoda</taxon>
        <taxon>Insecta</taxon>
        <taxon>Pterygota</taxon>
        <taxon>Neoptera</taxon>
        <taxon>Endopterygota</taxon>
        <taxon>Lepidoptera</taxon>
        <taxon>Glossata</taxon>
        <taxon>Ditrysia</taxon>
        <taxon>Papilionoidea</taxon>
        <taxon>Papilionidae</taxon>
        <taxon>Parnassiinae</taxon>
        <taxon>Parnassini</taxon>
        <taxon>Parnassius</taxon>
        <taxon>Parnassius</taxon>
    </lineage>
</organism>
<feature type="compositionally biased region" description="Polar residues" evidence="1">
    <location>
        <begin position="165"/>
        <end position="177"/>
    </location>
</feature>
<sequence length="191" mass="20780">MSDFTIEPDEFFGAAIEKLKATDTADTLYQGVTIPVMEAAGVRTRGRTRKSTDDGNTTSKKSRPRRGKDKIVEEDSSEDDDRVEQGPQPPPGNPPSAPPGDTCMSQDAAILFSMMTRLEEKQDKIISLLSSVIERMDKDRQTMNNLSLRVETLQKARMLGLTAQPTPTSGAAASSGPTPHITDDKKGPVFI</sequence>
<dbReference type="EMBL" id="CAJQZP010001707">
    <property type="protein sequence ID" value="CAG5059819.1"/>
    <property type="molecule type" value="Genomic_DNA"/>
</dbReference>
<feature type="region of interest" description="Disordered" evidence="1">
    <location>
        <begin position="38"/>
        <end position="104"/>
    </location>
</feature>
<protein>
    <submittedName>
        <fullName evidence="2">(apollo) hypothetical protein</fullName>
    </submittedName>
</protein>
<dbReference type="OrthoDB" id="6931015at2759"/>
<dbReference type="Proteomes" id="UP000691718">
    <property type="component" value="Unassembled WGS sequence"/>
</dbReference>
<name>A0A8S3YCR7_PARAO</name>
<proteinExistence type="predicted"/>
<feature type="compositionally biased region" description="Basic and acidic residues" evidence="1">
    <location>
        <begin position="181"/>
        <end position="191"/>
    </location>
</feature>
<accession>A0A8S3YCR7</accession>
<feature type="compositionally biased region" description="Pro residues" evidence="1">
    <location>
        <begin position="87"/>
        <end position="98"/>
    </location>
</feature>
<dbReference type="AlphaFoldDB" id="A0A8S3YCR7"/>
<evidence type="ECO:0000256" key="1">
    <source>
        <dbReference type="SAM" id="MobiDB-lite"/>
    </source>
</evidence>
<evidence type="ECO:0000313" key="2">
    <source>
        <dbReference type="EMBL" id="CAG5059819.1"/>
    </source>
</evidence>
<comment type="caution">
    <text evidence="2">The sequence shown here is derived from an EMBL/GenBank/DDBJ whole genome shotgun (WGS) entry which is preliminary data.</text>
</comment>
<evidence type="ECO:0000313" key="3">
    <source>
        <dbReference type="Proteomes" id="UP000691718"/>
    </source>
</evidence>
<reference evidence="2" key="1">
    <citation type="submission" date="2021-04" db="EMBL/GenBank/DDBJ databases">
        <authorList>
            <person name="Tunstrom K."/>
        </authorList>
    </citation>
    <scope>NUCLEOTIDE SEQUENCE</scope>
</reference>